<evidence type="ECO:0000256" key="18">
    <source>
        <dbReference type="ARBA" id="ARBA00049504"/>
    </source>
</evidence>
<evidence type="ECO:0000256" key="1">
    <source>
        <dbReference type="ARBA" id="ARBA00001946"/>
    </source>
</evidence>
<comment type="cofactor">
    <cofactor evidence="1 19">
        <name>Mg(2+)</name>
        <dbReference type="ChEBI" id="CHEBI:18420"/>
    </cofactor>
</comment>
<evidence type="ECO:0000256" key="17">
    <source>
        <dbReference type="ARBA" id="ARBA00048623"/>
    </source>
</evidence>
<dbReference type="GO" id="GO:0008818">
    <property type="term" value="F:cobalamin 5'-phosphate synthase activity"/>
    <property type="evidence" value="ECO:0007669"/>
    <property type="project" value="UniProtKB-UniRule"/>
</dbReference>
<evidence type="ECO:0000256" key="12">
    <source>
        <dbReference type="ARBA" id="ARBA00022989"/>
    </source>
</evidence>
<comment type="catalytic activity">
    <reaction evidence="17 19">
        <text>alpha-ribazole + adenosylcob(III)inamide-GDP = adenosylcob(III)alamin + GMP + H(+)</text>
        <dbReference type="Rhea" id="RHEA:16049"/>
        <dbReference type="ChEBI" id="CHEBI:10329"/>
        <dbReference type="ChEBI" id="CHEBI:15378"/>
        <dbReference type="ChEBI" id="CHEBI:18408"/>
        <dbReference type="ChEBI" id="CHEBI:58115"/>
        <dbReference type="ChEBI" id="CHEBI:60487"/>
        <dbReference type="EC" id="2.7.8.26"/>
    </reaction>
</comment>
<keyword evidence="7 19" id="KW-1003">Cell membrane</keyword>
<dbReference type="GO" id="GO:0005886">
    <property type="term" value="C:plasma membrane"/>
    <property type="evidence" value="ECO:0007669"/>
    <property type="project" value="UniProtKB-SubCell"/>
</dbReference>
<dbReference type="InterPro" id="IPR003805">
    <property type="entry name" value="CobS"/>
</dbReference>
<comment type="caution">
    <text evidence="20">The sequence shown here is derived from an EMBL/GenBank/DDBJ whole genome shotgun (WGS) entry which is preliminary data.</text>
</comment>
<keyword evidence="21" id="KW-1185">Reference proteome</keyword>
<comment type="pathway">
    <text evidence="3 19">Cofactor biosynthesis; adenosylcobalamin biosynthesis; adenosylcobalamin from cob(II)yrinate a,c-diamide: step 7/7.</text>
</comment>
<dbReference type="PANTHER" id="PTHR34148">
    <property type="entry name" value="ADENOSYLCOBINAMIDE-GDP RIBAZOLETRANSFERASE"/>
    <property type="match status" value="1"/>
</dbReference>
<dbReference type="GO" id="GO:0009236">
    <property type="term" value="P:cobalamin biosynthetic process"/>
    <property type="evidence" value="ECO:0007669"/>
    <property type="project" value="UniProtKB-UniRule"/>
</dbReference>
<gene>
    <name evidence="19 20" type="primary">cobS</name>
    <name evidence="20" type="ORF">DM867_02465</name>
</gene>
<feature type="transmembrane region" description="Helical" evidence="19">
    <location>
        <begin position="100"/>
        <end position="123"/>
    </location>
</feature>
<evidence type="ECO:0000256" key="14">
    <source>
        <dbReference type="ARBA" id="ARBA00025228"/>
    </source>
</evidence>
<evidence type="ECO:0000256" key="9">
    <source>
        <dbReference type="ARBA" id="ARBA00022679"/>
    </source>
</evidence>
<evidence type="ECO:0000256" key="11">
    <source>
        <dbReference type="ARBA" id="ARBA00022842"/>
    </source>
</evidence>
<comment type="similarity">
    <text evidence="4 19">Belongs to the CobS family.</text>
</comment>
<sequence length="242" mass="24458">MGTLRGAVGFLTRIPVSADGDDWDAFARAPWAFPVVGWLVGGLAALALFVPTLGVPFAYLVALVLVTGVNHFDGLADLGDAMVVHGDSERRRAVLKGSEVGVGAVLALGVALVGLALAGLGLARLPLRTGVTVVLASEVGAKLAMAALACTGRASHEGFASAFTEQCDPTDMVGPLVVAVPAVGLAAFGGLAVPAALAAPPAVAWWLRRWSEEKLGGVNGDVFGATNELGRLAGLYAGLLLV</sequence>
<keyword evidence="9 19" id="KW-0808">Transferase</keyword>
<accession>A0A5N5UBK4</accession>
<dbReference type="RefSeq" id="WP_152133654.1">
    <property type="nucleotide sequence ID" value="NZ_QKKZ01000001.1"/>
</dbReference>
<dbReference type="Pfam" id="PF02654">
    <property type="entry name" value="CobS"/>
    <property type="match status" value="1"/>
</dbReference>
<evidence type="ECO:0000256" key="5">
    <source>
        <dbReference type="ARBA" id="ARBA00013200"/>
    </source>
</evidence>
<evidence type="ECO:0000256" key="16">
    <source>
        <dbReference type="ARBA" id="ARBA00032853"/>
    </source>
</evidence>
<evidence type="ECO:0000256" key="8">
    <source>
        <dbReference type="ARBA" id="ARBA00022573"/>
    </source>
</evidence>
<evidence type="ECO:0000256" key="7">
    <source>
        <dbReference type="ARBA" id="ARBA00022475"/>
    </source>
</evidence>
<evidence type="ECO:0000256" key="3">
    <source>
        <dbReference type="ARBA" id="ARBA00004663"/>
    </source>
</evidence>
<dbReference type="HAMAP" id="MF_00719">
    <property type="entry name" value="CobS"/>
    <property type="match status" value="1"/>
</dbReference>
<comment type="caution">
    <text evidence="19">Lacks conserved residue(s) required for the propagation of feature annotation.</text>
</comment>
<keyword evidence="12 19" id="KW-1133">Transmembrane helix</keyword>
<dbReference type="AlphaFoldDB" id="A0A5N5UBK4"/>
<evidence type="ECO:0000256" key="15">
    <source>
        <dbReference type="ARBA" id="ARBA00032605"/>
    </source>
</evidence>
<comment type="function">
    <text evidence="14 19">Joins adenosylcobinamide-GDP and alpha-ribazole to generate adenosylcobalamin (Ado-cobalamin). Also synthesizes adenosylcobalamin 5'-phosphate from adenosylcobinamide-GDP and alpha-ribazole 5'-phosphate.</text>
</comment>
<keyword evidence="8 19" id="KW-0169">Cobalamin biosynthesis</keyword>
<proteinExistence type="inferred from homology"/>
<evidence type="ECO:0000313" key="21">
    <source>
        <dbReference type="Proteomes" id="UP000326865"/>
    </source>
</evidence>
<name>A0A5N5UBK4_9EURY</name>
<comment type="subcellular location">
    <subcellularLocation>
        <location evidence="2 19">Cell membrane</location>
        <topology evidence="2 19">Multi-pass membrane protein</topology>
    </subcellularLocation>
</comment>
<protein>
    <recommendedName>
        <fullName evidence="6 19">Adenosylcobinamide-GDP ribazoletransferase</fullName>
        <ecNumber evidence="5 19">2.7.8.26</ecNumber>
    </recommendedName>
    <alternativeName>
        <fullName evidence="16 19">Cobalamin synthase</fullName>
    </alternativeName>
    <alternativeName>
        <fullName evidence="15 19">Cobalamin-5'-phosphate synthase</fullName>
    </alternativeName>
</protein>
<organism evidence="20 21">
    <name type="scientific">Halosegnis rubeus</name>
    <dbReference type="NCBI Taxonomy" id="2212850"/>
    <lineage>
        <taxon>Archaea</taxon>
        <taxon>Methanobacteriati</taxon>
        <taxon>Methanobacteriota</taxon>
        <taxon>Stenosarchaea group</taxon>
        <taxon>Halobacteria</taxon>
        <taxon>Halobacteriales</taxon>
        <taxon>Natronomonadaceae</taxon>
        <taxon>Halosegnis</taxon>
    </lineage>
</organism>
<dbReference type="EC" id="2.7.8.26" evidence="5 19"/>
<keyword evidence="10 19" id="KW-0812">Transmembrane</keyword>
<evidence type="ECO:0000256" key="13">
    <source>
        <dbReference type="ARBA" id="ARBA00023136"/>
    </source>
</evidence>
<evidence type="ECO:0000256" key="19">
    <source>
        <dbReference type="HAMAP-Rule" id="MF_00719"/>
    </source>
</evidence>
<evidence type="ECO:0000256" key="6">
    <source>
        <dbReference type="ARBA" id="ARBA00015850"/>
    </source>
</evidence>
<dbReference type="Proteomes" id="UP000326865">
    <property type="component" value="Unassembled WGS sequence"/>
</dbReference>
<keyword evidence="13 19" id="KW-0472">Membrane</keyword>
<evidence type="ECO:0000256" key="10">
    <source>
        <dbReference type="ARBA" id="ARBA00022692"/>
    </source>
</evidence>
<dbReference type="NCBIfam" id="TIGR00317">
    <property type="entry name" value="cobS"/>
    <property type="match status" value="1"/>
</dbReference>
<feature type="transmembrane region" description="Helical" evidence="19">
    <location>
        <begin position="182"/>
        <end position="207"/>
    </location>
</feature>
<feature type="transmembrane region" description="Helical" evidence="19">
    <location>
        <begin position="38"/>
        <end position="66"/>
    </location>
</feature>
<dbReference type="PANTHER" id="PTHR34148:SF1">
    <property type="entry name" value="ADENOSYLCOBINAMIDE-GDP RIBAZOLETRANSFERASE"/>
    <property type="match status" value="1"/>
</dbReference>
<dbReference type="EMBL" id="QKKZ01000001">
    <property type="protein sequence ID" value="KAB7516026.1"/>
    <property type="molecule type" value="Genomic_DNA"/>
</dbReference>
<reference evidence="20 21" key="1">
    <citation type="submission" date="2019-10" db="EMBL/GenBank/DDBJ databases">
        <title>Unraveling microbial dark matter from salterns through culturing: the case of the genus Halosegnis.</title>
        <authorList>
            <person name="Duran-Viseras A."/>
            <person name="Andrei A.-S."/>
            <person name="Vera-Gargallo B."/>
            <person name="Ghai R."/>
            <person name="Sanchez-Porro C."/>
            <person name="Ventosa A."/>
        </authorList>
    </citation>
    <scope>NUCLEOTIDE SEQUENCE [LARGE SCALE GENOMIC DNA]</scope>
    <source>
        <strain evidence="20 21">F18-79</strain>
    </source>
</reference>
<dbReference type="GO" id="GO:0051073">
    <property type="term" value="F:adenosylcobinamide-GDP ribazoletransferase activity"/>
    <property type="evidence" value="ECO:0007669"/>
    <property type="project" value="UniProtKB-UniRule"/>
</dbReference>
<comment type="catalytic activity">
    <reaction evidence="18 19">
        <text>alpha-ribazole 5'-phosphate + adenosylcob(III)inamide-GDP = adenosylcob(III)alamin 5'-phosphate + GMP + H(+)</text>
        <dbReference type="Rhea" id="RHEA:23560"/>
        <dbReference type="ChEBI" id="CHEBI:15378"/>
        <dbReference type="ChEBI" id="CHEBI:57918"/>
        <dbReference type="ChEBI" id="CHEBI:58115"/>
        <dbReference type="ChEBI" id="CHEBI:60487"/>
        <dbReference type="ChEBI" id="CHEBI:60493"/>
        <dbReference type="EC" id="2.7.8.26"/>
    </reaction>
</comment>
<evidence type="ECO:0000313" key="20">
    <source>
        <dbReference type="EMBL" id="KAB7516026.1"/>
    </source>
</evidence>
<dbReference type="UniPathway" id="UPA00148">
    <property type="reaction ID" value="UER00238"/>
</dbReference>
<keyword evidence="11 19" id="KW-0460">Magnesium</keyword>
<evidence type="ECO:0000256" key="2">
    <source>
        <dbReference type="ARBA" id="ARBA00004651"/>
    </source>
</evidence>
<evidence type="ECO:0000256" key="4">
    <source>
        <dbReference type="ARBA" id="ARBA00010561"/>
    </source>
</evidence>